<dbReference type="Proteomes" id="UP000823775">
    <property type="component" value="Unassembled WGS sequence"/>
</dbReference>
<proteinExistence type="predicted"/>
<evidence type="ECO:0000313" key="1">
    <source>
        <dbReference type="EMBL" id="MCD9559427.1"/>
    </source>
</evidence>
<protein>
    <submittedName>
        <fullName evidence="1">Uncharacterized protein</fullName>
    </submittedName>
</protein>
<dbReference type="EMBL" id="JACEIK010002149">
    <property type="protein sequence ID" value="MCD9559427.1"/>
    <property type="molecule type" value="Genomic_DNA"/>
</dbReference>
<comment type="caution">
    <text evidence="1">The sequence shown here is derived from an EMBL/GenBank/DDBJ whole genome shotgun (WGS) entry which is preliminary data.</text>
</comment>
<name>A0ABS8UMR3_DATST</name>
<reference evidence="1 2" key="1">
    <citation type="journal article" date="2021" name="BMC Genomics">
        <title>Datura genome reveals duplications of psychoactive alkaloid biosynthetic genes and high mutation rate following tissue culture.</title>
        <authorList>
            <person name="Rajewski A."/>
            <person name="Carter-House D."/>
            <person name="Stajich J."/>
            <person name="Litt A."/>
        </authorList>
    </citation>
    <scope>NUCLEOTIDE SEQUENCE [LARGE SCALE GENOMIC DNA]</scope>
    <source>
        <strain evidence="1">AR-01</strain>
    </source>
</reference>
<sequence>MEDLNLKQSTGRTVGSMGATSKHLHLAGATYEELKEKAYKVIVDVYVVEVYMVPVEEHMDVVK</sequence>
<keyword evidence="2" id="KW-1185">Reference proteome</keyword>
<organism evidence="1 2">
    <name type="scientific">Datura stramonium</name>
    <name type="common">Jimsonweed</name>
    <name type="synonym">Common thornapple</name>
    <dbReference type="NCBI Taxonomy" id="4076"/>
    <lineage>
        <taxon>Eukaryota</taxon>
        <taxon>Viridiplantae</taxon>
        <taxon>Streptophyta</taxon>
        <taxon>Embryophyta</taxon>
        <taxon>Tracheophyta</taxon>
        <taxon>Spermatophyta</taxon>
        <taxon>Magnoliopsida</taxon>
        <taxon>eudicotyledons</taxon>
        <taxon>Gunneridae</taxon>
        <taxon>Pentapetalae</taxon>
        <taxon>asterids</taxon>
        <taxon>lamiids</taxon>
        <taxon>Solanales</taxon>
        <taxon>Solanaceae</taxon>
        <taxon>Solanoideae</taxon>
        <taxon>Datureae</taxon>
        <taxon>Datura</taxon>
    </lineage>
</organism>
<accession>A0ABS8UMR3</accession>
<evidence type="ECO:0000313" key="2">
    <source>
        <dbReference type="Proteomes" id="UP000823775"/>
    </source>
</evidence>
<feature type="non-terminal residue" evidence="1">
    <location>
        <position position="63"/>
    </location>
</feature>
<gene>
    <name evidence="1" type="ORF">HAX54_017357</name>
</gene>